<feature type="region of interest" description="Disordered" evidence="1">
    <location>
        <begin position="436"/>
        <end position="510"/>
    </location>
</feature>
<proteinExistence type="predicted"/>
<evidence type="ECO:0000313" key="3">
    <source>
        <dbReference type="Proteomes" id="UP001153069"/>
    </source>
</evidence>
<evidence type="ECO:0000313" key="2">
    <source>
        <dbReference type="EMBL" id="CAB9529092.1"/>
    </source>
</evidence>
<comment type="caution">
    <text evidence="2">The sequence shown here is derived from an EMBL/GenBank/DDBJ whole genome shotgun (WGS) entry which is preliminary data.</text>
</comment>
<sequence>MFMLAELDWEPFALNHTIADHVNAPLQLISPSAPEFALVTSSARDQHDMAWCSIGQRIQTAEEERRDYALEVAAIEADRRDTARRESGRYDSDHHDSDRRPEGTPPLRADDLLTQFGKLTETLTKSVSRPSKKDEEHEEYSQEIIRRFSIMYGSVMINPHDDGQDFFRPALLTGTGLTQIQRIKAAGAARTFKEQVAAATEKAGASTNYLDAQVTFTPAQANFALSETYRNYNVVTDPVSSSTESVKQQRSIFNFLSPDISNPTYKELESSGFLMARNFDETNKKEAALPPKANVLYLGGQIRTIAHVIEAVCNMRCVDSSFIEEIDDSALMTHLRNYLLVLRTMEARNWIANHQNLPQFPINVACDIHTIISAFAVLGTRTEYIRALKFDGTISPKVYDSANQVANSIIRSLQVSIQRGTSNDYRMHPIIMTLFQRQAQSPDASGRSARSPLPKRQRMSSTDSPHTPGQSNPEANKRKGILLYSGPQARSPPSCNVFARSPGSPRMNDFASRSCAKALRAPGWAASGSIFRPSASSLPTSRPS</sequence>
<name>A0A9N8HXA1_9STRA</name>
<dbReference type="EMBL" id="CAICTM010002398">
    <property type="protein sequence ID" value="CAB9529092.1"/>
    <property type="molecule type" value="Genomic_DNA"/>
</dbReference>
<evidence type="ECO:0000256" key="1">
    <source>
        <dbReference type="SAM" id="MobiDB-lite"/>
    </source>
</evidence>
<organism evidence="2 3">
    <name type="scientific">Seminavis robusta</name>
    <dbReference type="NCBI Taxonomy" id="568900"/>
    <lineage>
        <taxon>Eukaryota</taxon>
        <taxon>Sar</taxon>
        <taxon>Stramenopiles</taxon>
        <taxon>Ochrophyta</taxon>
        <taxon>Bacillariophyta</taxon>
        <taxon>Bacillariophyceae</taxon>
        <taxon>Bacillariophycidae</taxon>
        <taxon>Naviculales</taxon>
        <taxon>Naviculaceae</taxon>
        <taxon>Seminavis</taxon>
    </lineage>
</organism>
<feature type="region of interest" description="Disordered" evidence="1">
    <location>
        <begin position="79"/>
        <end position="109"/>
    </location>
</feature>
<keyword evidence="3" id="KW-1185">Reference proteome</keyword>
<gene>
    <name evidence="2" type="ORF">SEMRO_2400_G326210.1</name>
</gene>
<accession>A0A9N8HXA1</accession>
<feature type="compositionally biased region" description="Polar residues" evidence="1">
    <location>
        <begin position="459"/>
        <end position="474"/>
    </location>
</feature>
<feature type="compositionally biased region" description="Basic and acidic residues" evidence="1">
    <location>
        <begin position="79"/>
        <end position="102"/>
    </location>
</feature>
<protein>
    <submittedName>
        <fullName evidence="2">Uncharacterized protein</fullName>
    </submittedName>
</protein>
<reference evidence="2" key="1">
    <citation type="submission" date="2020-06" db="EMBL/GenBank/DDBJ databases">
        <authorList>
            <consortium name="Plant Systems Biology data submission"/>
        </authorList>
    </citation>
    <scope>NUCLEOTIDE SEQUENCE</scope>
    <source>
        <strain evidence="2">D6</strain>
    </source>
</reference>
<dbReference type="Proteomes" id="UP001153069">
    <property type="component" value="Unassembled WGS sequence"/>
</dbReference>
<dbReference type="AlphaFoldDB" id="A0A9N8HXA1"/>